<dbReference type="GO" id="GO:0000271">
    <property type="term" value="P:polysaccharide biosynthetic process"/>
    <property type="evidence" value="ECO:0007669"/>
    <property type="project" value="TreeGrafter"/>
</dbReference>
<keyword evidence="3 13" id="KW-0032">Aminotransferase</keyword>
<comment type="catalytic activity">
    <reaction evidence="7">
        <text>GDP-alpha-D-perosamine + 2-oxoglutarate = GDP-4-dehydro-alpha-D-rhamnose + L-glutamate</text>
        <dbReference type="Rhea" id="RHEA:36779"/>
        <dbReference type="ChEBI" id="CHEBI:16810"/>
        <dbReference type="ChEBI" id="CHEBI:29985"/>
        <dbReference type="ChEBI" id="CHEBI:57964"/>
        <dbReference type="ChEBI" id="CHEBI:73996"/>
        <dbReference type="EC" id="2.6.1.102"/>
    </reaction>
</comment>
<dbReference type="InterPro" id="IPR015424">
    <property type="entry name" value="PyrdxlP-dep_Trfase"/>
</dbReference>
<dbReference type="GO" id="GO:0030170">
    <property type="term" value="F:pyridoxal phosphate binding"/>
    <property type="evidence" value="ECO:0007669"/>
    <property type="project" value="TreeGrafter"/>
</dbReference>
<dbReference type="FunFam" id="3.40.640.10:FF:000090">
    <property type="entry name" value="Pyridoxal phosphate-dependent aminotransferase"/>
    <property type="match status" value="1"/>
</dbReference>
<name>A0A8H9FZE6_9SPHI</name>
<dbReference type="EC" id="2.6.1.102" evidence="8"/>
<dbReference type="Gene3D" id="3.40.640.10">
    <property type="entry name" value="Type I PLP-dependent aspartate aminotransferase-like (Major domain)"/>
    <property type="match status" value="1"/>
</dbReference>
<evidence type="ECO:0000256" key="3">
    <source>
        <dbReference type="ARBA" id="ARBA00022576"/>
    </source>
</evidence>
<evidence type="ECO:0000256" key="9">
    <source>
        <dbReference type="ARBA" id="ARBA00074221"/>
    </source>
</evidence>
<evidence type="ECO:0000313" key="13">
    <source>
        <dbReference type="EMBL" id="GGE23899.1"/>
    </source>
</evidence>
<evidence type="ECO:0000256" key="4">
    <source>
        <dbReference type="ARBA" id="ARBA00022679"/>
    </source>
</evidence>
<evidence type="ECO:0000313" key="14">
    <source>
        <dbReference type="Proteomes" id="UP000614460"/>
    </source>
</evidence>
<evidence type="ECO:0000256" key="2">
    <source>
        <dbReference type="ARBA" id="ARBA00005125"/>
    </source>
</evidence>
<reference evidence="13" key="2">
    <citation type="submission" date="2020-09" db="EMBL/GenBank/DDBJ databases">
        <authorList>
            <person name="Sun Q."/>
            <person name="Zhou Y."/>
        </authorList>
    </citation>
    <scope>NUCLEOTIDE SEQUENCE</scope>
    <source>
        <strain evidence="13">CGMCC 1.15966</strain>
    </source>
</reference>
<dbReference type="CDD" id="cd00616">
    <property type="entry name" value="AHBA_syn"/>
    <property type="match status" value="1"/>
</dbReference>
<comment type="similarity">
    <text evidence="6 12">Belongs to the DegT/DnrJ/EryC1 family.</text>
</comment>
<dbReference type="Gene3D" id="3.90.1150.10">
    <property type="entry name" value="Aspartate Aminotransferase, domain 1"/>
    <property type="match status" value="1"/>
</dbReference>
<dbReference type="InterPro" id="IPR000653">
    <property type="entry name" value="DegT/StrS_aminotransferase"/>
</dbReference>
<evidence type="ECO:0000256" key="7">
    <source>
        <dbReference type="ARBA" id="ARBA00051587"/>
    </source>
</evidence>
<dbReference type="AlphaFoldDB" id="A0A8H9FZE6"/>
<accession>A0A8H9FZE6</accession>
<dbReference type="RefSeq" id="WP_182499198.1">
    <property type="nucleotide sequence ID" value="NZ_BMKM01000005.1"/>
</dbReference>
<dbReference type="PANTHER" id="PTHR30244:SF34">
    <property type="entry name" value="DTDP-4-AMINO-4,6-DIDEOXYGALACTOSE TRANSAMINASE"/>
    <property type="match status" value="1"/>
</dbReference>
<dbReference type="InterPro" id="IPR015421">
    <property type="entry name" value="PyrdxlP-dep_Trfase_major"/>
</dbReference>
<feature type="active site" description="Proton acceptor" evidence="10">
    <location>
        <position position="191"/>
    </location>
</feature>
<evidence type="ECO:0000256" key="10">
    <source>
        <dbReference type="PIRSR" id="PIRSR000390-1"/>
    </source>
</evidence>
<feature type="modified residue" description="N6-(pyridoxal phosphate)lysine" evidence="11">
    <location>
        <position position="191"/>
    </location>
</feature>
<dbReference type="PIRSF" id="PIRSF000390">
    <property type="entry name" value="PLP_StrS"/>
    <property type="match status" value="1"/>
</dbReference>
<evidence type="ECO:0000256" key="12">
    <source>
        <dbReference type="RuleBase" id="RU004508"/>
    </source>
</evidence>
<dbReference type="Proteomes" id="UP000614460">
    <property type="component" value="Unassembled WGS sequence"/>
</dbReference>
<comment type="caution">
    <text evidence="13">The sequence shown here is derived from an EMBL/GenBank/DDBJ whole genome shotgun (WGS) entry which is preliminary data.</text>
</comment>
<keyword evidence="5 11" id="KW-0663">Pyridoxal phosphate</keyword>
<organism evidence="13 14">
    <name type="scientific">Sphingobacterium cellulitidis</name>
    <dbReference type="NCBI Taxonomy" id="1768011"/>
    <lineage>
        <taxon>Bacteria</taxon>
        <taxon>Pseudomonadati</taxon>
        <taxon>Bacteroidota</taxon>
        <taxon>Sphingobacteriia</taxon>
        <taxon>Sphingobacteriales</taxon>
        <taxon>Sphingobacteriaceae</taxon>
        <taxon>Sphingobacterium</taxon>
    </lineage>
</organism>
<proteinExistence type="inferred from homology"/>
<keyword evidence="4" id="KW-0808">Transferase</keyword>
<gene>
    <name evidence="13" type="ORF">GCM10011516_21970</name>
</gene>
<dbReference type="EMBL" id="BMKM01000005">
    <property type="protein sequence ID" value="GGE23899.1"/>
    <property type="molecule type" value="Genomic_DNA"/>
</dbReference>
<keyword evidence="14" id="KW-1185">Reference proteome</keyword>
<comment type="cofactor">
    <cofactor evidence="1">
        <name>pyridoxal 5'-phosphate</name>
        <dbReference type="ChEBI" id="CHEBI:597326"/>
    </cofactor>
</comment>
<evidence type="ECO:0000256" key="5">
    <source>
        <dbReference type="ARBA" id="ARBA00022898"/>
    </source>
</evidence>
<sequence>MSDKIWLSSPHMGGNELKYIHEAFEENWVAPLGPNVNEFEKSLEGFLNADVKVAALSAGTAALHLALIECGVEYGDEVICQSMTFSASANPIAYQGAIPVFVDSEPETWNICPQALEEAIEDRIKKGKKPKAIIAVHLYGMPFKVDEVIAVANNYDIPVIEDAAEALGSTFKGKACGTFGRFGVLSFNGNKIITTSGGGALVCHNDEDKSKAVFLATQARDNAPHYQHSHIGYNYRMSNICAGIGRGQVEVLADRIEARRAMSSFYADLFENVKGAKVFVEPNNDYFSNHWLSAILVHPNEAGFTREDLRLGLLKQNIESRPLWKPMHLQPIFSNSPYYGGKVCEELFENGLCLPSGSNLTYEEREKIRMEILNIINRKLIDSNL</sequence>
<dbReference type="GO" id="GO:0102933">
    <property type="term" value="F:GDP-4-dehydro-6-deoxy-D-mannose-4-aminotransferase activity"/>
    <property type="evidence" value="ECO:0007669"/>
    <property type="project" value="UniProtKB-EC"/>
</dbReference>
<dbReference type="SUPFAM" id="SSF53383">
    <property type="entry name" value="PLP-dependent transferases"/>
    <property type="match status" value="1"/>
</dbReference>
<reference evidence="13" key="1">
    <citation type="journal article" date="2014" name="Int. J. Syst. Evol. Microbiol.">
        <title>Complete genome sequence of Corynebacterium casei LMG S-19264T (=DSM 44701T), isolated from a smear-ripened cheese.</title>
        <authorList>
            <consortium name="US DOE Joint Genome Institute (JGI-PGF)"/>
            <person name="Walter F."/>
            <person name="Albersmeier A."/>
            <person name="Kalinowski J."/>
            <person name="Ruckert C."/>
        </authorList>
    </citation>
    <scope>NUCLEOTIDE SEQUENCE</scope>
    <source>
        <strain evidence="13">CGMCC 1.15966</strain>
    </source>
</reference>
<comment type="pathway">
    <text evidence="2">Bacterial outer membrane biogenesis; LPS O-antigen biosynthesis.</text>
</comment>
<dbReference type="Pfam" id="PF01041">
    <property type="entry name" value="DegT_DnrJ_EryC1"/>
    <property type="match status" value="1"/>
</dbReference>
<protein>
    <recommendedName>
        <fullName evidence="9">GDP-perosamine synthase</fullName>
        <ecNumber evidence="8">2.6.1.102</ecNumber>
    </recommendedName>
</protein>
<evidence type="ECO:0000256" key="1">
    <source>
        <dbReference type="ARBA" id="ARBA00001933"/>
    </source>
</evidence>
<evidence type="ECO:0000256" key="6">
    <source>
        <dbReference type="ARBA" id="ARBA00037999"/>
    </source>
</evidence>
<dbReference type="PANTHER" id="PTHR30244">
    <property type="entry name" value="TRANSAMINASE"/>
    <property type="match status" value="1"/>
</dbReference>
<dbReference type="InterPro" id="IPR015422">
    <property type="entry name" value="PyrdxlP-dep_Trfase_small"/>
</dbReference>
<evidence type="ECO:0000256" key="8">
    <source>
        <dbReference type="ARBA" id="ARBA00066317"/>
    </source>
</evidence>
<evidence type="ECO:0000256" key="11">
    <source>
        <dbReference type="PIRSR" id="PIRSR000390-2"/>
    </source>
</evidence>